<name>A0A0D2DUJ4_9EURO</name>
<evidence type="ECO:0000313" key="3">
    <source>
        <dbReference type="Proteomes" id="UP000053342"/>
    </source>
</evidence>
<reference evidence="2 3" key="1">
    <citation type="submission" date="2015-01" db="EMBL/GenBank/DDBJ databases">
        <title>The Genome Sequence of Exophiala oligosperma CBS72588.</title>
        <authorList>
            <consortium name="The Broad Institute Genomics Platform"/>
            <person name="Cuomo C."/>
            <person name="de Hoog S."/>
            <person name="Gorbushina A."/>
            <person name="Stielow B."/>
            <person name="Teixiera M."/>
            <person name="Abouelleil A."/>
            <person name="Chapman S.B."/>
            <person name="Priest M."/>
            <person name="Young S.K."/>
            <person name="Wortman J."/>
            <person name="Nusbaum C."/>
            <person name="Birren B."/>
        </authorList>
    </citation>
    <scope>NUCLEOTIDE SEQUENCE [LARGE SCALE GENOMIC DNA]</scope>
    <source>
        <strain evidence="2 3">CBS 72588</strain>
    </source>
</reference>
<feature type="region of interest" description="Disordered" evidence="1">
    <location>
        <begin position="1"/>
        <end position="35"/>
    </location>
</feature>
<evidence type="ECO:0000313" key="2">
    <source>
        <dbReference type="EMBL" id="KIW39264.1"/>
    </source>
</evidence>
<feature type="compositionally biased region" description="Low complexity" evidence="1">
    <location>
        <begin position="65"/>
        <end position="80"/>
    </location>
</feature>
<dbReference type="Proteomes" id="UP000053342">
    <property type="component" value="Unassembled WGS sequence"/>
</dbReference>
<dbReference type="GeneID" id="27361125"/>
<dbReference type="VEuPathDB" id="FungiDB:PV06_09051"/>
<protein>
    <submittedName>
        <fullName evidence="2">Uncharacterized protein</fullName>
    </submittedName>
</protein>
<dbReference type="OrthoDB" id="5419666at2759"/>
<dbReference type="AlphaFoldDB" id="A0A0D2DUJ4"/>
<dbReference type="EMBL" id="KN847340">
    <property type="protein sequence ID" value="KIW39264.1"/>
    <property type="molecule type" value="Genomic_DNA"/>
</dbReference>
<feature type="region of interest" description="Disordered" evidence="1">
    <location>
        <begin position="61"/>
        <end position="80"/>
    </location>
</feature>
<proteinExistence type="predicted"/>
<organism evidence="2 3">
    <name type="scientific">Exophiala oligosperma</name>
    <dbReference type="NCBI Taxonomy" id="215243"/>
    <lineage>
        <taxon>Eukaryota</taxon>
        <taxon>Fungi</taxon>
        <taxon>Dikarya</taxon>
        <taxon>Ascomycota</taxon>
        <taxon>Pezizomycotina</taxon>
        <taxon>Eurotiomycetes</taxon>
        <taxon>Chaetothyriomycetidae</taxon>
        <taxon>Chaetothyriales</taxon>
        <taxon>Herpotrichiellaceae</taxon>
        <taxon>Exophiala</taxon>
    </lineage>
</organism>
<accession>A0A0D2DUJ4</accession>
<dbReference type="RefSeq" id="XP_016259480.1">
    <property type="nucleotide sequence ID" value="XM_016410458.1"/>
</dbReference>
<dbReference type="HOGENOM" id="CLU_052682_0_0_1"/>
<feature type="region of interest" description="Disordered" evidence="1">
    <location>
        <begin position="95"/>
        <end position="114"/>
    </location>
</feature>
<keyword evidence="3" id="KW-1185">Reference proteome</keyword>
<gene>
    <name evidence="2" type="ORF">PV06_09051</name>
</gene>
<sequence>MSSSTMSLARAFTRRNKRSVGEITPSRGTSVKYAPGTINRSQISLPTELISTTNVQALNAPDIPGASGSSTASLSSASDSDFSTIDRSFLTNAASDTSSIDDSGPATPVTPASEDTKSFFDLKQSLSAVPALASPHAVETPAIPKRALSHSKEAHVLLSRKRSIQRMSPPPTTLNKPTTRSSADIFSSSADPNHPFGKELAQVNEVAEEFGATARLLEEEEQEMMNKGLRKFGVEEYLDEIAGLYGGIFEDKLGSIAKPWI</sequence>
<evidence type="ECO:0000256" key="1">
    <source>
        <dbReference type="SAM" id="MobiDB-lite"/>
    </source>
</evidence>